<evidence type="ECO:0000313" key="2">
    <source>
        <dbReference type="Proteomes" id="UP000245081"/>
    </source>
</evidence>
<accession>A0A2R5F723</accession>
<dbReference type="Proteomes" id="UP000245081">
    <property type="component" value="Unassembled WGS sequence"/>
</dbReference>
<dbReference type="AlphaFoldDB" id="A0A2R5F723"/>
<keyword evidence="2" id="KW-1185">Reference proteome</keyword>
<dbReference type="OrthoDB" id="9156933at2"/>
<protein>
    <submittedName>
        <fullName evidence="1">MmeI protein</fullName>
    </submittedName>
</protein>
<dbReference type="RefSeq" id="WP_109015240.1">
    <property type="nucleotide sequence ID" value="NZ_BDOQ01000006.1"/>
</dbReference>
<proteinExistence type="predicted"/>
<gene>
    <name evidence="1" type="ORF">NMK_1586</name>
</gene>
<sequence length="120" mass="13329">MAEESIALETHVNVAGFCEQQSKDIEHEIERMGIVLGINWDDESQVQSLAKEALEHAQKAISDYEHAHRDYQKQAKATLFALAAMMMDMMAASADKGIHTHGGNAWKAFSKALMKEKGII</sequence>
<comment type="caution">
    <text evidence="1">The sequence shown here is derived from an EMBL/GenBank/DDBJ whole genome shotgun (WGS) entry which is preliminary data.</text>
</comment>
<reference evidence="1 2" key="1">
    <citation type="journal article" date="2018" name="Environ. Microbiol.">
        <title>Isolation and genomic characterization of Novimethylophilus kurashikiensis gen. nov. sp. nov., a new lanthanide-dependent methylotrophic species of Methylophilaceae.</title>
        <authorList>
            <person name="Lv H."/>
            <person name="Sahin N."/>
            <person name="Tani A."/>
        </authorList>
    </citation>
    <scope>NUCLEOTIDE SEQUENCE [LARGE SCALE GENOMIC DNA]</scope>
    <source>
        <strain evidence="1 2">La2-4</strain>
    </source>
</reference>
<evidence type="ECO:0000313" key="1">
    <source>
        <dbReference type="EMBL" id="GBG14030.1"/>
    </source>
</evidence>
<name>A0A2R5F723_9PROT</name>
<organism evidence="1 2">
    <name type="scientific">Novimethylophilus kurashikiensis</name>
    <dbReference type="NCBI Taxonomy" id="1825523"/>
    <lineage>
        <taxon>Bacteria</taxon>
        <taxon>Pseudomonadati</taxon>
        <taxon>Pseudomonadota</taxon>
        <taxon>Betaproteobacteria</taxon>
        <taxon>Nitrosomonadales</taxon>
        <taxon>Methylophilaceae</taxon>
        <taxon>Novimethylophilus</taxon>
    </lineage>
</organism>
<dbReference type="EMBL" id="BDOQ01000006">
    <property type="protein sequence ID" value="GBG14030.1"/>
    <property type="molecule type" value="Genomic_DNA"/>
</dbReference>